<evidence type="ECO:0008006" key="4">
    <source>
        <dbReference type="Google" id="ProtNLM"/>
    </source>
</evidence>
<sequence>MYSNGTLKAGYFAGLITPLWLALGVAIAGALYPGYSHVDQAMSLLGAEGAPTQSISPLINNFPLGVLFLLFGACVLRRFDNLWARLSGLLIMLHGLGSFGTGYFACDAGCAPANPSTSQNLHNLAGLIMAFSLLLASGLWVWLARRVLALPGFSWFSLACTLVALGALPLMAGALESGHGFGLFQRINYGASLLWVAALALMLLRRPG</sequence>
<keyword evidence="1" id="KW-0472">Membrane</keyword>
<proteinExistence type="predicted"/>
<keyword evidence="1" id="KW-1133">Transmembrane helix</keyword>
<dbReference type="InterPro" id="IPR009339">
    <property type="entry name" value="DUF998"/>
</dbReference>
<feature type="transmembrane region" description="Helical" evidence="1">
    <location>
        <begin position="155"/>
        <end position="175"/>
    </location>
</feature>
<dbReference type="Proteomes" id="UP000243950">
    <property type="component" value="Unassembled WGS sequence"/>
</dbReference>
<protein>
    <recommendedName>
        <fullName evidence="4">DUF998 domain-containing protein</fullName>
    </recommendedName>
</protein>
<feature type="transmembrane region" description="Helical" evidence="1">
    <location>
        <begin position="124"/>
        <end position="143"/>
    </location>
</feature>
<keyword evidence="3" id="KW-1185">Reference proteome</keyword>
<keyword evidence="1" id="KW-0812">Transmembrane</keyword>
<evidence type="ECO:0000313" key="2">
    <source>
        <dbReference type="EMBL" id="SFD77876.1"/>
    </source>
</evidence>
<evidence type="ECO:0000313" key="3">
    <source>
        <dbReference type="Proteomes" id="UP000243950"/>
    </source>
</evidence>
<organism evidence="2 3">
    <name type="scientific">Pseudomonas straminea</name>
    <dbReference type="NCBI Taxonomy" id="47882"/>
    <lineage>
        <taxon>Bacteria</taxon>
        <taxon>Pseudomonadati</taxon>
        <taxon>Pseudomonadota</taxon>
        <taxon>Gammaproteobacteria</taxon>
        <taxon>Pseudomonadales</taxon>
        <taxon>Pseudomonadaceae</taxon>
        <taxon>Phytopseudomonas</taxon>
    </lineage>
</organism>
<reference evidence="3" key="1">
    <citation type="submission" date="2016-10" db="EMBL/GenBank/DDBJ databases">
        <authorList>
            <person name="Varghese N."/>
            <person name="Submissions S."/>
        </authorList>
    </citation>
    <scope>NUCLEOTIDE SEQUENCE [LARGE SCALE GENOMIC DNA]</scope>
    <source>
        <strain evidence="3">JCM 2783</strain>
    </source>
</reference>
<feature type="transmembrane region" description="Helical" evidence="1">
    <location>
        <begin position="187"/>
        <end position="204"/>
    </location>
</feature>
<dbReference type="AlphaFoldDB" id="A0A1I1V4D9"/>
<feature type="transmembrane region" description="Helical" evidence="1">
    <location>
        <begin position="83"/>
        <end position="104"/>
    </location>
</feature>
<dbReference type="EMBL" id="FOMO01000004">
    <property type="protein sequence ID" value="SFD77876.1"/>
    <property type="molecule type" value="Genomic_DNA"/>
</dbReference>
<dbReference type="Pfam" id="PF06197">
    <property type="entry name" value="DUF998"/>
    <property type="match status" value="1"/>
</dbReference>
<accession>A0A1I1V4D9</accession>
<evidence type="ECO:0000256" key="1">
    <source>
        <dbReference type="SAM" id="Phobius"/>
    </source>
</evidence>
<feature type="transmembrane region" description="Helical" evidence="1">
    <location>
        <begin position="55"/>
        <end position="76"/>
    </location>
</feature>
<name>A0A1I1V4D9_PSEOC</name>
<dbReference type="RefSeq" id="WP_093503638.1">
    <property type="nucleotide sequence ID" value="NZ_BSSG01000003.1"/>
</dbReference>
<feature type="transmembrane region" description="Helical" evidence="1">
    <location>
        <begin position="12"/>
        <end position="35"/>
    </location>
</feature>
<gene>
    <name evidence="2" type="ORF">SAMN05216372_10472</name>
</gene>